<dbReference type="InterPro" id="IPR002925">
    <property type="entry name" value="Dienelactn_hydro"/>
</dbReference>
<sequence length="247" mass="27260">MALHTSKACCELPPVQAKEYKTQGHYKDFAGTKCYITGPSDANKALFFVYDICGYTPQTLQGADILATTGKYLVVMPDFFHGKPAQASWFGDNASEEEQAKRDAFVGKLSFKDKADQLFPILEHVKATYSTVHAWGVIGYCWGGKLAVLTSKEKTPWKVGLQTSPAGLDPNDAPELTIPFATLGSKDEAAETVSAFGEAQRTPKLVKHFNDQVHGWMSARGDLENPEVLKQYEKGYQLALEFFAQHL</sequence>
<name>A0A9P4J0L4_9PEZI</name>
<proteinExistence type="predicted"/>
<dbReference type="InterPro" id="IPR029058">
    <property type="entry name" value="AB_hydrolase_fold"/>
</dbReference>
<reference evidence="2" key="1">
    <citation type="journal article" date="2020" name="Stud. Mycol.">
        <title>101 Dothideomycetes genomes: a test case for predicting lifestyles and emergence of pathogens.</title>
        <authorList>
            <person name="Haridas S."/>
            <person name="Albert R."/>
            <person name="Binder M."/>
            <person name="Bloem J."/>
            <person name="Labutti K."/>
            <person name="Salamov A."/>
            <person name="Andreopoulos B."/>
            <person name="Baker S."/>
            <person name="Barry K."/>
            <person name="Bills G."/>
            <person name="Bluhm B."/>
            <person name="Cannon C."/>
            <person name="Castanera R."/>
            <person name="Culley D."/>
            <person name="Daum C."/>
            <person name="Ezra D."/>
            <person name="Gonzalez J."/>
            <person name="Henrissat B."/>
            <person name="Kuo A."/>
            <person name="Liang C."/>
            <person name="Lipzen A."/>
            <person name="Lutzoni F."/>
            <person name="Magnuson J."/>
            <person name="Mondo S."/>
            <person name="Nolan M."/>
            <person name="Ohm R."/>
            <person name="Pangilinan J."/>
            <person name="Park H.-J."/>
            <person name="Ramirez L."/>
            <person name="Alfaro M."/>
            <person name="Sun H."/>
            <person name="Tritt A."/>
            <person name="Yoshinaga Y."/>
            <person name="Zwiers L.-H."/>
            <person name="Turgeon B."/>
            <person name="Goodwin S."/>
            <person name="Spatafora J."/>
            <person name="Crous P."/>
            <person name="Grigoriev I."/>
        </authorList>
    </citation>
    <scope>NUCLEOTIDE SEQUENCE</scope>
    <source>
        <strain evidence="2">CBS 260.36</strain>
    </source>
</reference>
<evidence type="ECO:0000313" key="2">
    <source>
        <dbReference type="EMBL" id="KAF2150198.1"/>
    </source>
</evidence>
<comment type="caution">
    <text evidence="2">The sequence shown here is derived from an EMBL/GenBank/DDBJ whole genome shotgun (WGS) entry which is preliminary data.</text>
</comment>
<organism evidence="2 3">
    <name type="scientific">Myriangium duriaei CBS 260.36</name>
    <dbReference type="NCBI Taxonomy" id="1168546"/>
    <lineage>
        <taxon>Eukaryota</taxon>
        <taxon>Fungi</taxon>
        <taxon>Dikarya</taxon>
        <taxon>Ascomycota</taxon>
        <taxon>Pezizomycotina</taxon>
        <taxon>Dothideomycetes</taxon>
        <taxon>Dothideomycetidae</taxon>
        <taxon>Myriangiales</taxon>
        <taxon>Myriangiaceae</taxon>
        <taxon>Myriangium</taxon>
    </lineage>
</organism>
<dbReference type="GO" id="GO:0016787">
    <property type="term" value="F:hydrolase activity"/>
    <property type="evidence" value="ECO:0007669"/>
    <property type="project" value="InterPro"/>
</dbReference>
<feature type="domain" description="Dienelactone hydrolase" evidence="1">
    <location>
        <begin position="34"/>
        <end position="246"/>
    </location>
</feature>
<dbReference type="PANTHER" id="PTHR47668">
    <property type="entry name" value="DIENELACTONE HYDROLASE FAMILY PROTEIN (AFU_ORTHOLOGUE AFUA_6G01940)"/>
    <property type="match status" value="1"/>
</dbReference>
<evidence type="ECO:0000313" key="3">
    <source>
        <dbReference type="Proteomes" id="UP000799439"/>
    </source>
</evidence>
<gene>
    <name evidence="2" type="ORF">K461DRAFT_281438</name>
</gene>
<dbReference type="SUPFAM" id="SSF53474">
    <property type="entry name" value="alpha/beta-Hydrolases"/>
    <property type="match status" value="1"/>
</dbReference>
<dbReference type="Gene3D" id="3.40.50.1820">
    <property type="entry name" value="alpha/beta hydrolase"/>
    <property type="match status" value="1"/>
</dbReference>
<evidence type="ECO:0000259" key="1">
    <source>
        <dbReference type="Pfam" id="PF01738"/>
    </source>
</evidence>
<dbReference type="EMBL" id="ML996090">
    <property type="protein sequence ID" value="KAF2150198.1"/>
    <property type="molecule type" value="Genomic_DNA"/>
</dbReference>
<accession>A0A9P4J0L4</accession>
<dbReference type="OrthoDB" id="2147163at2759"/>
<keyword evidence="3" id="KW-1185">Reference proteome</keyword>
<dbReference type="PANTHER" id="PTHR47668:SF1">
    <property type="entry name" value="DIENELACTONE HYDROLASE DOMAIN-CONTAINING PROTEIN-RELATED"/>
    <property type="match status" value="1"/>
</dbReference>
<dbReference type="AlphaFoldDB" id="A0A9P4J0L4"/>
<dbReference type="Proteomes" id="UP000799439">
    <property type="component" value="Unassembled WGS sequence"/>
</dbReference>
<protein>
    <submittedName>
        <fullName evidence="2">Carboxymethylenebutenolidase</fullName>
    </submittedName>
</protein>
<dbReference type="Pfam" id="PF01738">
    <property type="entry name" value="DLH"/>
    <property type="match status" value="1"/>
</dbReference>